<dbReference type="Pfam" id="PF04464">
    <property type="entry name" value="Glyphos_transf"/>
    <property type="match status" value="1"/>
</dbReference>
<dbReference type="InterPro" id="IPR051612">
    <property type="entry name" value="Teichoic_Acid_Biosynth"/>
</dbReference>
<dbReference type="AlphaFoldDB" id="A0A4P7A010"/>
<evidence type="ECO:0000313" key="8">
    <source>
        <dbReference type="Proteomes" id="UP000294292"/>
    </source>
</evidence>
<dbReference type="GO" id="GO:0047355">
    <property type="term" value="F:CDP-glycerol glycerophosphotransferase activity"/>
    <property type="evidence" value="ECO:0007669"/>
    <property type="project" value="InterPro"/>
</dbReference>
<dbReference type="GO" id="GO:0019350">
    <property type="term" value="P:teichoic acid biosynthetic process"/>
    <property type="evidence" value="ECO:0007669"/>
    <property type="project" value="UniProtKB-KW"/>
</dbReference>
<dbReference type="GO" id="GO:0005886">
    <property type="term" value="C:plasma membrane"/>
    <property type="evidence" value="ECO:0007669"/>
    <property type="project" value="UniProtKB-SubCell"/>
</dbReference>
<accession>A0A4P7A010</accession>
<dbReference type="Gene3D" id="3.40.50.12580">
    <property type="match status" value="1"/>
</dbReference>
<dbReference type="EMBL" id="CP038015">
    <property type="protein sequence ID" value="QBP41943.1"/>
    <property type="molecule type" value="Genomic_DNA"/>
</dbReference>
<comment type="subcellular location">
    <subcellularLocation>
        <location evidence="1">Cell membrane</location>
        <topology evidence="1">Peripheral membrane protein</topology>
    </subcellularLocation>
</comment>
<evidence type="ECO:0000256" key="1">
    <source>
        <dbReference type="ARBA" id="ARBA00004202"/>
    </source>
</evidence>
<dbReference type="InterPro" id="IPR007554">
    <property type="entry name" value="Glycerophosphate_synth"/>
</dbReference>
<evidence type="ECO:0000256" key="6">
    <source>
        <dbReference type="ARBA" id="ARBA00023136"/>
    </source>
</evidence>
<sequence>MQKSNLKLLLTKILKIVAIITYQTICLLIPVKLNRVVFVTPRHDVLKDNLYYLYEEMRKTKPELEYIVLTQRIYNGKIAPLNFIRHMSKVYYYLATSRLFIIDDYYLPLYLIKVRKKTEVIQLWHASGPLKKVGLSLIGLPGGPSKEYLRTVPVHSNYDKVIVNADIEIDIYAQAFGMPKEHIEVLGSPRTDVLFRNVQDTTKKDNFIKEHPEFINKELILYAPTYRGKSNDSNHYIPRFDMEKLVTLLLDKNKVLLVNLHPYMIENEDLIASTDKKAVFWNRKEYTIEDLLMISDALISDYSSVIYDFAILEKPIALYCFDYEEYDILRGFYIDFKELLPTSFFLEEEDLVNWIVSAEKNINEVIEMKVKNFKYHDGQSSRRIIHSLFN</sequence>
<evidence type="ECO:0000256" key="4">
    <source>
        <dbReference type="ARBA" id="ARBA00022679"/>
    </source>
</evidence>
<keyword evidence="4" id="KW-0808">Transferase</keyword>
<dbReference type="RefSeq" id="WP_134210512.1">
    <property type="nucleotide sequence ID" value="NZ_CP038015.1"/>
</dbReference>
<dbReference type="OrthoDB" id="9811865at2"/>
<evidence type="ECO:0008006" key="9">
    <source>
        <dbReference type="Google" id="ProtNLM"/>
    </source>
</evidence>
<dbReference type="InterPro" id="IPR043149">
    <property type="entry name" value="TagF_N"/>
</dbReference>
<dbReference type="KEGG" id="panc:E2636_12620"/>
<dbReference type="PANTHER" id="PTHR37316">
    <property type="entry name" value="TEICHOIC ACID GLYCEROL-PHOSPHATE PRIMASE"/>
    <property type="match status" value="1"/>
</dbReference>
<protein>
    <recommendedName>
        <fullName evidence="9">Ribitolphosphotransferase</fullName>
    </recommendedName>
</protein>
<organism evidence="7 8">
    <name type="scientific">Paenisporosarcina antarctica</name>
    <dbReference type="NCBI Taxonomy" id="417367"/>
    <lineage>
        <taxon>Bacteria</taxon>
        <taxon>Bacillati</taxon>
        <taxon>Bacillota</taxon>
        <taxon>Bacilli</taxon>
        <taxon>Bacillales</taxon>
        <taxon>Caryophanaceae</taxon>
        <taxon>Paenisporosarcina</taxon>
    </lineage>
</organism>
<proteinExistence type="inferred from homology"/>
<dbReference type="Proteomes" id="UP000294292">
    <property type="component" value="Chromosome"/>
</dbReference>
<keyword evidence="3" id="KW-1003">Cell membrane</keyword>
<keyword evidence="6" id="KW-0472">Membrane</keyword>
<evidence type="ECO:0000313" key="7">
    <source>
        <dbReference type="EMBL" id="QBP41943.1"/>
    </source>
</evidence>
<evidence type="ECO:0000256" key="5">
    <source>
        <dbReference type="ARBA" id="ARBA00022944"/>
    </source>
</evidence>
<dbReference type="PANTHER" id="PTHR37316:SF2">
    <property type="entry name" value="TEICHOIC ACID RIBITOL-PHOSPHATE POLYMERASE TARK"/>
    <property type="match status" value="1"/>
</dbReference>
<dbReference type="InterPro" id="IPR043148">
    <property type="entry name" value="TagF_C"/>
</dbReference>
<evidence type="ECO:0000256" key="3">
    <source>
        <dbReference type="ARBA" id="ARBA00022475"/>
    </source>
</evidence>
<keyword evidence="5" id="KW-0777">Teichoic acid biosynthesis</keyword>
<reference evidence="7 8" key="1">
    <citation type="submission" date="2019-03" db="EMBL/GenBank/DDBJ databases">
        <title>Complete genome sequence of Paenisporosarcina antarctica CGMCC 1.6503T.</title>
        <authorList>
            <person name="Rong J.-C."/>
            <person name="Chi N.-Y."/>
            <person name="Zhang Q.-F."/>
        </authorList>
    </citation>
    <scope>NUCLEOTIDE SEQUENCE [LARGE SCALE GENOMIC DNA]</scope>
    <source>
        <strain evidence="7 8">CGMCC 1.6503</strain>
    </source>
</reference>
<name>A0A4P7A010_9BACL</name>
<dbReference type="SUPFAM" id="SSF53756">
    <property type="entry name" value="UDP-Glycosyltransferase/glycogen phosphorylase"/>
    <property type="match status" value="1"/>
</dbReference>
<evidence type="ECO:0000256" key="2">
    <source>
        <dbReference type="ARBA" id="ARBA00010488"/>
    </source>
</evidence>
<comment type="similarity">
    <text evidence="2">Belongs to the CDP-glycerol glycerophosphotransferase family.</text>
</comment>
<keyword evidence="8" id="KW-1185">Reference proteome</keyword>
<dbReference type="Gene3D" id="3.40.50.11820">
    <property type="match status" value="1"/>
</dbReference>
<gene>
    <name evidence="7" type="ORF">E2636_12620</name>
</gene>